<sequence>MTYFFDSRFSQQSTCPMKIANWNFQGLGGSLELVISNWKTPLGSSSCHRDSGPSLGMDVVDFAELHPSHPSYAYSKPFAFHMQQLCQCNQYQYLYLSRASSVMW</sequence>
<evidence type="ECO:0000313" key="1">
    <source>
        <dbReference type="EnsemblPlants" id="Bo1g087690.1"/>
    </source>
</evidence>
<dbReference type="Gramene" id="Bo1g087690.1">
    <property type="protein sequence ID" value="Bo1g087690.1"/>
    <property type="gene ID" value="Bo1g087690"/>
</dbReference>
<name>A0A0D3A9Z6_BRAOL</name>
<reference evidence="1" key="2">
    <citation type="submission" date="2015-03" db="UniProtKB">
        <authorList>
            <consortium name="EnsemblPlants"/>
        </authorList>
    </citation>
    <scope>IDENTIFICATION</scope>
</reference>
<keyword evidence="2" id="KW-1185">Reference proteome</keyword>
<protein>
    <submittedName>
        <fullName evidence="1">Uncharacterized protein</fullName>
    </submittedName>
</protein>
<dbReference type="EnsemblPlants" id="Bo1g087690.1">
    <property type="protein sequence ID" value="Bo1g087690.1"/>
    <property type="gene ID" value="Bo1g087690"/>
</dbReference>
<dbReference type="HOGENOM" id="CLU_2253840_0_0_1"/>
<reference evidence="1 2" key="1">
    <citation type="journal article" date="2014" name="Genome Biol.">
        <title>Transcriptome and methylome profiling reveals relics of genome dominance in the mesopolyploid Brassica oleracea.</title>
        <authorList>
            <person name="Parkin I.A."/>
            <person name="Koh C."/>
            <person name="Tang H."/>
            <person name="Robinson S.J."/>
            <person name="Kagale S."/>
            <person name="Clarke W.E."/>
            <person name="Town C.D."/>
            <person name="Nixon J."/>
            <person name="Krishnakumar V."/>
            <person name="Bidwell S.L."/>
            <person name="Denoeud F."/>
            <person name="Belcram H."/>
            <person name="Links M.G."/>
            <person name="Just J."/>
            <person name="Clarke C."/>
            <person name="Bender T."/>
            <person name="Huebert T."/>
            <person name="Mason A.S."/>
            <person name="Pires J.C."/>
            <person name="Barker G."/>
            <person name="Moore J."/>
            <person name="Walley P.G."/>
            <person name="Manoli S."/>
            <person name="Batley J."/>
            <person name="Edwards D."/>
            <person name="Nelson M.N."/>
            <person name="Wang X."/>
            <person name="Paterson A.H."/>
            <person name="King G."/>
            <person name="Bancroft I."/>
            <person name="Chalhoub B."/>
            <person name="Sharpe A.G."/>
        </authorList>
    </citation>
    <scope>NUCLEOTIDE SEQUENCE</scope>
    <source>
        <strain evidence="1 2">cv. TO1000</strain>
    </source>
</reference>
<organism evidence="1 2">
    <name type="scientific">Brassica oleracea var. oleracea</name>
    <dbReference type="NCBI Taxonomy" id="109376"/>
    <lineage>
        <taxon>Eukaryota</taxon>
        <taxon>Viridiplantae</taxon>
        <taxon>Streptophyta</taxon>
        <taxon>Embryophyta</taxon>
        <taxon>Tracheophyta</taxon>
        <taxon>Spermatophyta</taxon>
        <taxon>Magnoliopsida</taxon>
        <taxon>eudicotyledons</taxon>
        <taxon>Gunneridae</taxon>
        <taxon>Pentapetalae</taxon>
        <taxon>rosids</taxon>
        <taxon>malvids</taxon>
        <taxon>Brassicales</taxon>
        <taxon>Brassicaceae</taxon>
        <taxon>Brassiceae</taxon>
        <taxon>Brassica</taxon>
    </lineage>
</organism>
<dbReference type="AlphaFoldDB" id="A0A0D3A9Z6"/>
<evidence type="ECO:0000313" key="2">
    <source>
        <dbReference type="Proteomes" id="UP000032141"/>
    </source>
</evidence>
<proteinExistence type="predicted"/>
<accession>A0A0D3A9Z6</accession>
<dbReference type="Proteomes" id="UP000032141">
    <property type="component" value="Chromosome C1"/>
</dbReference>